<evidence type="ECO:0000313" key="2">
    <source>
        <dbReference type="EMBL" id="MCY9520370.1"/>
    </source>
</evidence>
<proteinExistence type="predicted"/>
<keyword evidence="1" id="KW-0472">Membrane</keyword>
<reference evidence="2 3" key="1">
    <citation type="submission" date="2022-05" db="EMBL/GenBank/DDBJ databases">
        <title>Genome Sequencing of Bee-Associated Microbes.</title>
        <authorList>
            <person name="Dunlap C."/>
        </authorList>
    </citation>
    <scope>NUCLEOTIDE SEQUENCE [LARGE SCALE GENOMIC DNA]</scope>
    <source>
        <strain evidence="2 3">NRRL NRS-1438</strain>
    </source>
</reference>
<evidence type="ECO:0000256" key="1">
    <source>
        <dbReference type="SAM" id="Phobius"/>
    </source>
</evidence>
<keyword evidence="3" id="KW-1185">Reference proteome</keyword>
<sequence>MKTPKRNESAWLTALSIGGAGVMLAVYIIIGYFAGKWLAQVLDGPKIWLAAGMISGMCLGIVNIIYFVKKFMGEQDE</sequence>
<keyword evidence="1" id="KW-0812">Transmembrane</keyword>
<organism evidence="2 3">
    <name type="scientific">Paenibacillus apiarius</name>
    <dbReference type="NCBI Taxonomy" id="46240"/>
    <lineage>
        <taxon>Bacteria</taxon>
        <taxon>Bacillati</taxon>
        <taxon>Bacillota</taxon>
        <taxon>Bacilli</taxon>
        <taxon>Bacillales</taxon>
        <taxon>Paenibacillaceae</taxon>
        <taxon>Paenibacillus</taxon>
    </lineage>
</organism>
<gene>
    <name evidence="2" type="ORF">M5X09_11850</name>
</gene>
<dbReference type="InterPro" id="IPR032820">
    <property type="entry name" value="ATPase_put"/>
</dbReference>
<protein>
    <submittedName>
        <fullName evidence="2">AtpZ/AtpI family protein</fullName>
    </submittedName>
</protein>
<keyword evidence="1" id="KW-1133">Transmembrane helix</keyword>
<dbReference type="Pfam" id="PF09527">
    <property type="entry name" value="ATPase_gene1"/>
    <property type="match status" value="1"/>
</dbReference>
<feature type="transmembrane region" description="Helical" evidence="1">
    <location>
        <begin position="47"/>
        <end position="68"/>
    </location>
</feature>
<accession>A0ABT4DSZ1</accession>
<feature type="transmembrane region" description="Helical" evidence="1">
    <location>
        <begin position="12"/>
        <end position="35"/>
    </location>
</feature>
<name>A0ABT4DSZ1_9BACL</name>
<dbReference type="EMBL" id="JAMDLW010000014">
    <property type="protein sequence ID" value="MCY9520370.1"/>
    <property type="molecule type" value="Genomic_DNA"/>
</dbReference>
<dbReference type="RefSeq" id="WP_087433949.1">
    <property type="nucleotide sequence ID" value="NZ_JAFFHZ010000001.1"/>
</dbReference>
<dbReference type="Proteomes" id="UP001207626">
    <property type="component" value="Unassembled WGS sequence"/>
</dbReference>
<dbReference type="GeneID" id="77002005"/>
<comment type="caution">
    <text evidence="2">The sequence shown here is derived from an EMBL/GenBank/DDBJ whole genome shotgun (WGS) entry which is preliminary data.</text>
</comment>
<evidence type="ECO:0000313" key="3">
    <source>
        <dbReference type="Proteomes" id="UP001207626"/>
    </source>
</evidence>